<dbReference type="Pfam" id="PF00903">
    <property type="entry name" value="Glyoxalase"/>
    <property type="match status" value="1"/>
</dbReference>
<dbReference type="InterPro" id="IPR029068">
    <property type="entry name" value="Glyas_Bleomycin-R_OHBP_Dase"/>
</dbReference>
<dbReference type="InterPro" id="IPR037523">
    <property type="entry name" value="VOC_core"/>
</dbReference>
<evidence type="ECO:0000313" key="2">
    <source>
        <dbReference type="EMBL" id="GGJ30040.1"/>
    </source>
</evidence>
<gene>
    <name evidence="2" type="ORF">GCM10011320_41870</name>
</gene>
<dbReference type="Gene3D" id="3.30.720.110">
    <property type="match status" value="1"/>
</dbReference>
<dbReference type="EMBL" id="BMKW01000010">
    <property type="protein sequence ID" value="GGJ30040.1"/>
    <property type="molecule type" value="Genomic_DNA"/>
</dbReference>
<dbReference type="PANTHER" id="PTHR34109:SF1">
    <property type="entry name" value="VOC DOMAIN-CONTAINING PROTEIN"/>
    <property type="match status" value="1"/>
</dbReference>
<name>A0A917NVV5_9PROT</name>
<evidence type="ECO:0000313" key="3">
    <source>
        <dbReference type="Proteomes" id="UP000661507"/>
    </source>
</evidence>
<proteinExistence type="predicted"/>
<organism evidence="2 3">
    <name type="scientific">Neoroseomonas lacus</name>
    <dbReference type="NCBI Taxonomy" id="287609"/>
    <lineage>
        <taxon>Bacteria</taxon>
        <taxon>Pseudomonadati</taxon>
        <taxon>Pseudomonadota</taxon>
        <taxon>Alphaproteobacteria</taxon>
        <taxon>Acetobacterales</taxon>
        <taxon>Acetobacteraceae</taxon>
        <taxon>Neoroseomonas</taxon>
    </lineage>
</organism>
<dbReference type="AlphaFoldDB" id="A0A917NVV5"/>
<reference evidence="2" key="2">
    <citation type="submission" date="2020-09" db="EMBL/GenBank/DDBJ databases">
        <authorList>
            <person name="Sun Q."/>
            <person name="Zhou Y."/>
        </authorList>
    </citation>
    <scope>NUCLEOTIDE SEQUENCE</scope>
    <source>
        <strain evidence="2">CGMCC 1.3617</strain>
    </source>
</reference>
<reference evidence="2" key="1">
    <citation type="journal article" date="2014" name="Int. J. Syst. Evol. Microbiol.">
        <title>Complete genome sequence of Corynebacterium casei LMG S-19264T (=DSM 44701T), isolated from a smear-ripened cheese.</title>
        <authorList>
            <consortium name="US DOE Joint Genome Institute (JGI-PGF)"/>
            <person name="Walter F."/>
            <person name="Albersmeier A."/>
            <person name="Kalinowski J."/>
            <person name="Ruckert C."/>
        </authorList>
    </citation>
    <scope>NUCLEOTIDE SEQUENCE</scope>
    <source>
        <strain evidence="2">CGMCC 1.3617</strain>
    </source>
</reference>
<protein>
    <recommendedName>
        <fullName evidence="1">VOC domain-containing protein</fullName>
    </recommendedName>
</protein>
<dbReference type="SUPFAM" id="SSF54593">
    <property type="entry name" value="Glyoxalase/Bleomycin resistance protein/Dihydroxybiphenyl dioxygenase"/>
    <property type="match status" value="1"/>
</dbReference>
<dbReference type="Proteomes" id="UP000661507">
    <property type="component" value="Unassembled WGS sequence"/>
</dbReference>
<keyword evidence="3" id="KW-1185">Reference proteome</keyword>
<comment type="caution">
    <text evidence="2">The sequence shown here is derived from an EMBL/GenBank/DDBJ whole genome shotgun (WGS) entry which is preliminary data.</text>
</comment>
<accession>A0A917NVV5</accession>
<dbReference type="InterPro" id="IPR004360">
    <property type="entry name" value="Glyas_Fos-R_dOase_dom"/>
</dbReference>
<sequence length="140" mass="15012">MPRSSSVIPCLRYADPGAAIRFLTEAFGFVEKLVVPSPDGGGIIHAELVTGEGEARGMVMLGGDRAFFDMRLPKQAGGVTDCLYVVVKDADAHCARARAAGADILEGPLDRDYGSREYVARDPGGYLWDFGTYDPWADPA</sequence>
<dbReference type="RefSeq" id="WP_188970314.1">
    <property type="nucleotide sequence ID" value="NZ_BMKW01000010.1"/>
</dbReference>
<feature type="domain" description="VOC" evidence="1">
    <location>
        <begin position="3"/>
        <end position="133"/>
    </location>
</feature>
<dbReference type="PANTHER" id="PTHR34109">
    <property type="entry name" value="BNAUNNG04460D PROTEIN-RELATED"/>
    <property type="match status" value="1"/>
</dbReference>
<evidence type="ECO:0000259" key="1">
    <source>
        <dbReference type="PROSITE" id="PS51819"/>
    </source>
</evidence>
<dbReference type="PROSITE" id="PS51819">
    <property type="entry name" value="VOC"/>
    <property type="match status" value="1"/>
</dbReference>
<dbReference type="Gene3D" id="3.30.720.120">
    <property type="match status" value="1"/>
</dbReference>